<keyword evidence="3" id="KW-1185">Reference proteome</keyword>
<name>A0A5C1I7Z8_9SPHI</name>
<dbReference type="OrthoDB" id="1072575at2"/>
<proteinExistence type="predicted"/>
<feature type="transmembrane region" description="Helical" evidence="1">
    <location>
        <begin position="21"/>
        <end position="41"/>
    </location>
</feature>
<dbReference type="EMBL" id="CP043450">
    <property type="protein sequence ID" value="QEM13490.1"/>
    <property type="molecule type" value="Genomic_DNA"/>
</dbReference>
<keyword evidence="1" id="KW-0812">Transmembrane</keyword>
<dbReference type="AlphaFoldDB" id="A0A5C1I7Z8"/>
<dbReference type="KEGG" id="mrub:DEO27_026920"/>
<organism evidence="2 3">
    <name type="scientific">Mucilaginibacter rubeus</name>
    <dbReference type="NCBI Taxonomy" id="2027860"/>
    <lineage>
        <taxon>Bacteria</taxon>
        <taxon>Pseudomonadati</taxon>
        <taxon>Bacteroidota</taxon>
        <taxon>Sphingobacteriia</taxon>
        <taxon>Sphingobacteriales</taxon>
        <taxon>Sphingobacteriaceae</taxon>
        <taxon>Mucilaginibacter</taxon>
    </lineage>
</organism>
<dbReference type="Proteomes" id="UP000251402">
    <property type="component" value="Chromosome"/>
</dbReference>
<evidence type="ECO:0000313" key="3">
    <source>
        <dbReference type="Proteomes" id="UP000251402"/>
    </source>
</evidence>
<keyword evidence="1" id="KW-0472">Membrane</keyword>
<accession>A0A5C1I7Z8</accession>
<sequence length="156" mass="18521">MFNINYDRWVMLMLPMRKRKAKLFAWLRALCTPVVIMYNIFLAKRSADLYNVLHDSRVFSLEAMLNDRFDNIERRIYIDDGFAFDRIYIFQPDENKPLYLGSVPLHNEGDYADTGVDFIVNVPEAITLSNQDLIEMEAKVKYYKLASKRFLIYRTI</sequence>
<evidence type="ECO:0000256" key="1">
    <source>
        <dbReference type="SAM" id="Phobius"/>
    </source>
</evidence>
<evidence type="ECO:0000313" key="2">
    <source>
        <dbReference type="EMBL" id="QEM13490.1"/>
    </source>
</evidence>
<keyword evidence="1" id="KW-1133">Transmembrane helix</keyword>
<gene>
    <name evidence="2" type="ORF">DEO27_026920</name>
</gene>
<protein>
    <submittedName>
        <fullName evidence="2">Uncharacterized protein</fullName>
    </submittedName>
</protein>
<dbReference type="RefSeq" id="WP_112574861.1">
    <property type="nucleotide sequence ID" value="NZ_CP043450.1"/>
</dbReference>
<reference evidence="2" key="1">
    <citation type="submission" date="2019-08" db="EMBL/GenBank/DDBJ databases">
        <title>Comparative genome analysis confer to the adaptation heavy metal polluted environment.</title>
        <authorList>
            <person name="Li Y."/>
        </authorList>
    </citation>
    <scope>NUCLEOTIDE SEQUENCE [LARGE SCALE GENOMIC DNA]</scope>
    <source>
        <strain evidence="2">P1</strain>
    </source>
</reference>